<dbReference type="EMBL" id="CM056815">
    <property type="protein sequence ID" value="KAJ8631126.1"/>
    <property type="molecule type" value="Genomic_DNA"/>
</dbReference>
<name>A0ACC2LCH5_PERAE</name>
<accession>A0ACC2LCH5</accession>
<protein>
    <submittedName>
        <fullName evidence="1">Uncharacterized protein</fullName>
    </submittedName>
</protein>
<reference evidence="1 2" key="1">
    <citation type="journal article" date="2022" name="Hortic Res">
        <title>A haplotype resolved chromosomal level avocado genome allows analysis of novel avocado genes.</title>
        <authorList>
            <person name="Nath O."/>
            <person name="Fletcher S.J."/>
            <person name="Hayward A."/>
            <person name="Shaw L.M."/>
            <person name="Masouleh A.K."/>
            <person name="Furtado A."/>
            <person name="Henry R.J."/>
            <person name="Mitter N."/>
        </authorList>
    </citation>
    <scope>NUCLEOTIDE SEQUENCE [LARGE SCALE GENOMIC DNA]</scope>
    <source>
        <strain evidence="2">cv. Hass</strain>
    </source>
</reference>
<keyword evidence="2" id="KW-1185">Reference proteome</keyword>
<sequence>MDILSKLTNWGALLYLSFFHQGQYGCWLWSFICYLYSPKKNFECSMEESQGSRSLVIEHANALESIKH</sequence>
<dbReference type="Proteomes" id="UP001234297">
    <property type="component" value="Chromosome 7"/>
</dbReference>
<evidence type="ECO:0000313" key="2">
    <source>
        <dbReference type="Proteomes" id="UP001234297"/>
    </source>
</evidence>
<proteinExistence type="predicted"/>
<evidence type="ECO:0000313" key="1">
    <source>
        <dbReference type="EMBL" id="KAJ8631126.1"/>
    </source>
</evidence>
<comment type="caution">
    <text evidence="1">The sequence shown here is derived from an EMBL/GenBank/DDBJ whole genome shotgun (WGS) entry which is preliminary data.</text>
</comment>
<gene>
    <name evidence="1" type="ORF">MRB53_024449</name>
</gene>
<organism evidence="1 2">
    <name type="scientific">Persea americana</name>
    <name type="common">Avocado</name>
    <dbReference type="NCBI Taxonomy" id="3435"/>
    <lineage>
        <taxon>Eukaryota</taxon>
        <taxon>Viridiplantae</taxon>
        <taxon>Streptophyta</taxon>
        <taxon>Embryophyta</taxon>
        <taxon>Tracheophyta</taxon>
        <taxon>Spermatophyta</taxon>
        <taxon>Magnoliopsida</taxon>
        <taxon>Magnoliidae</taxon>
        <taxon>Laurales</taxon>
        <taxon>Lauraceae</taxon>
        <taxon>Persea</taxon>
    </lineage>
</organism>